<accession>A0A196SIZ3</accession>
<dbReference type="InterPro" id="IPR007374">
    <property type="entry name" value="ASCH_domain"/>
</dbReference>
<sequence>MSSLPLLCARCMKLKDRSDFSKSQLKKKELRVCTECSKAMTTQGQETTRKGNEAVFVPPARLFKPLSGAAADKADRMTCLTMHQPWASLLVYGIKRAEGRGWTTDFRGRLWIHAAAKEPTPELIASCEEHYREIYRLHGDLIAIDFPKHYPTSALVGCVDVVDVVPFQDLSAMHIPSSVRGRNGISVCIPVPELSATDASLFA</sequence>
<name>A0A196SIZ3_BLAHN</name>
<dbReference type="SUPFAM" id="SSF88697">
    <property type="entry name" value="PUA domain-like"/>
    <property type="match status" value="1"/>
</dbReference>
<dbReference type="PANTHER" id="PTHR12963">
    <property type="entry name" value="THYROID RECEPTOR INTERACTING PROTEIN RELATED"/>
    <property type="match status" value="1"/>
</dbReference>
<dbReference type="AlphaFoldDB" id="A0A196SIZ3"/>
<dbReference type="STRING" id="478820.A0A196SIZ3"/>
<dbReference type="PANTHER" id="PTHR12963:SF0">
    <property type="entry name" value="EXPRESSED PROTEIN"/>
    <property type="match status" value="1"/>
</dbReference>
<evidence type="ECO:0000313" key="3">
    <source>
        <dbReference type="Proteomes" id="UP000078348"/>
    </source>
</evidence>
<dbReference type="Proteomes" id="UP000078348">
    <property type="component" value="Unassembled WGS sequence"/>
</dbReference>
<protein>
    <recommendedName>
        <fullName evidence="1">ASCH domain-containing protein</fullName>
    </recommendedName>
</protein>
<dbReference type="InterPro" id="IPR015947">
    <property type="entry name" value="PUA-like_sf"/>
</dbReference>
<evidence type="ECO:0000313" key="2">
    <source>
        <dbReference type="EMBL" id="OAO17008.1"/>
    </source>
</evidence>
<dbReference type="Gene3D" id="2.30.130.30">
    <property type="entry name" value="Hypothetical protein"/>
    <property type="match status" value="1"/>
</dbReference>
<feature type="domain" description="ASCH" evidence="1">
    <location>
        <begin position="80"/>
        <end position="174"/>
    </location>
</feature>
<dbReference type="Pfam" id="PF04266">
    <property type="entry name" value="ASCH"/>
    <property type="match status" value="1"/>
</dbReference>
<dbReference type="FunFam" id="2.30.130.30:FF:000006">
    <property type="entry name" value="Putative_zinc_finger_motif_-_C2HC5-type /ASCH_domain_containing_protein_-_putative"/>
    <property type="match status" value="1"/>
</dbReference>
<dbReference type="CDD" id="cd06554">
    <property type="entry name" value="ASCH_ASC-1_like"/>
    <property type="match status" value="1"/>
</dbReference>
<dbReference type="OrthoDB" id="197554at2759"/>
<proteinExistence type="predicted"/>
<comment type="caution">
    <text evidence="2">The sequence shown here is derived from an EMBL/GenBank/DDBJ whole genome shotgun (WGS) entry which is preliminary data.</text>
</comment>
<dbReference type="InterPro" id="IPR039128">
    <property type="entry name" value="TRIP4-like"/>
</dbReference>
<evidence type="ECO:0000259" key="1">
    <source>
        <dbReference type="Pfam" id="PF04266"/>
    </source>
</evidence>
<dbReference type="EMBL" id="LXWW01000050">
    <property type="protein sequence ID" value="OAO17008.1"/>
    <property type="molecule type" value="Genomic_DNA"/>
</dbReference>
<reference evidence="2 3" key="1">
    <citation type="submission" date="2016-05" db="EMBL/GenBank/DDBJ databases">
        <title>Nuclear genome of Blastocystis sp. subtype 1 NandII.</title>
        <authorList>
            <person name="Gentekaki E."/>
            <person name="Curtis B."/>
            <person name="Stairs C."/>
            <person name="Eme L."/>
            <person name="Herman E."/>
            <person name="Klimes V."/>
            <person name="Arias M.C."/>
            <person name="Elias M."/>
            <person name="Hilliou F."/>
            <person name="Klute M."/>
            <person name="Malik S.-B."/>
            <person name="Pightling A."/>
            <person name="Rachubinski R."/>
            <person name="Salas D."/>
            <person name="Schlacht A."/>
            <person name="Suga H."/>
            <person name="Archibald J."/>
            <person name="Ball S.G."/>
            <person name="Clark G."/>
            <person name="Dacks J."/>
            <person name="Van Der Giezen M."/>
            <person name="Tsaousis A."/>
            <person name="Roger A."/>
        </authorList>
    </citation>
    <scope>NUCLEOTIDE SEQUENCE [LARGE SCALE GENOMIC DNA]</scope>
    <source>
        <strain evidence="3">ATCC 50177 / NandII</strain>
    </source>
</reference>
<gene>
    <name evidence="2" type="ORF">AV274_1262</name>
</gene>
<organism evidence="2 3">
    <name type="scientific">Blastocystis sp. subtype 1 (strain ATCC 50177 / NandII)</name>
    <dbReference type="NCBI Taxonomy" id="478820"/>
    <lineage>
        <taxon>Eukaryota</taxon>
        <taxon>Sar</taxon>
        <taxon>Stramenopiles</taxon>
        <taxon>Bigyra</taxon>
        <taxon>Opalozoa</taxon>
        <taxon>Opalinata</taxon>
        <taxon>Blastocystidae</taxon>
        <taxon>Blastocystis</taxon>
    </lineage>
</organism>
<keyword evidence="3" id="KW-1185">Reference proteome</keyword>